<proteinExistence type="predicted"/>
<feature type="non-terminal residue" evidence="2">
    <location>
        <position position="1"/>
    </location>
</feature>
<evidence type="ECO:0000313" key="2">
    <source>
        <dbReference type="EMBL" id="KAF9122240.1"/>
    </source>
</evidence>
<keyword evidence="3" id="KW-1185">Reference proteome</keyword>
<dbReference type="AlphaFoldDB" id="A0A9P5R4P1"/>
<dbReference type="Pfam" id="PF23948">
    <property type="entry name" value="ARM_5"/>
    <property type="match status" value="1"/>
</dbReference>
<dbReference type="EMBL" id="JAAAUQ010002601">
    <property type="protein sequence ID" value="KAF9122240.1"/>
    <property type="molecule type" value="Genomic_DNA"/>
</dbReference>
<dbReference type="InterPro" id="IPR056251">
    <property type="entry name" value="Arm_rpt_dom"/>
</dbReference>
<dbReference type="OrthoDB" id="2443807at2759"/>
<organism evidence="2 3">
    <name type="scientific">Linnemannia schmuckeri</name>
    <dbReference type="NCBI Taxonomy" id="64567"/>
    <lineage>
        <taxon>Eukaryota</taxon>
        <taxon>Fungi</taxon>
        <taxon>Fungi incertae sedis</taxon>
        <taxon>Mucoromycota</taxon>
        <taxon>Mortierellomycotina</taxon>
        <taxon>Mortierellomycetes</taxon>
        <taxon>Mortierellales</taxon>
        <taxon>Mortierellaceae</taxon>
        <taxon>Linnemannia</taxon>
    </lineage>
</organism>
<gene>
    <name evidence="2" type="primary">WDR31_4</name>
    <name evidence="2" type="ORF">BG015_005620</name>
</gene>
<protein>
    <submittedName>
        <fullName evidence="2">WD_REPEATS_REGION domain-containing protein</fullName>
    </submittedName>
</protein>
<comment type="caution">
    <text evidence="2">The sequence shown here is derived from an EMBL/GenBank/DDBJ whole genome shotgun (WGS) entry which is preliminary data.</text>
</comment>
<reference evidence="2" key="1">
    <citation type="journal article" date="2020" name="Fungal Divers.">
        <title>Resolving the Mortierellaceae phylogeny through synthesis of multi-gene phylogenetics and phylogenomics.</title>
        <authorList>
            <person name="Vandepol N."/>
            <person name="Liber J."/>
            <person name="Desiro A."/>
            <person name="Na H."/>
            <person name="Kennedy M."/>
            <person name="Barry K."/>
            <person name="Grigoriev I.V."/>
            <person name="Miller A.N."/>
            <person name="O'Donnell K."/>
            <person name="Stajich J.E."/>
            <person name="Bonito G."/>
        </authorList>
    </citation>
    <scope>NUCLEOTIDE SEQUENCE</scope>
    <source>
        <strain evidence="2">NRRL 6426</strain>
    </source>
</reference>
<feature type="domain" description="Arm-like repeat" evidence="1">
    <location>
        <begin position="48"/>
        <end position="152"/>
    </location>
</feature>
<evidence type="ECO:0000313" key="3">
    <source>
        <dbReference type="Proteomes" id="UP000748756"/>
    </source>
</evidence>
<name>A0A9P5R4P1_9FUNG</name>
<sequence>MLRHSAGVVSGLVKVLGLIKLNLEAIVEGLGSVFEITDTAYEGLCFVMESGRGVMDSLKEYAAIRAAQALVQAGQLEDLNRLICKAPCRRKLLFQWGVCQLLGEIASDSSWDTTVRQQVIDLLEHLYNNDPQWAQDESVRSFMLNIIGQLATSADLVVSASARTLLMDLDQDQGTIITNLLHPLRSRLPLPASSSLLTRVLDIPDVEYDLHKLRIQRLEEQKRGVYVLPQAKPSLQTSDDTLFPLMEKALEFLKGHRQVLLILGDSGAGKSTFNLELEHILWKDYRKYGPIPLYISLPTIDDPAHNLVEKRLQYHNFSKEQIREMKLHRQF</sequence>
<evidence type="ECO:0000259" key="1">
    <source>
        <dbReference type="Pfam" id="PF23948"/>
    </source>
</evidence>
<dbReference type="Proteomes" id="UP000748756">
    <property type="component" value="Unassembled WGS sequence"/>
</dbReference>
<accession>A0A9P5R4P1</accession>